<organism evidence="2 3">
    <name type="scientific">Amycolatopsis camponoti</name>
    <dbReference type="NCBI Taxonomy" id="2606593"/>
    <lineage>
        <taxon>Bacteria</taxon>
        <taxon>Bacillati</taxon>
        <taxon>Actinomycetota</taxon>
        <taxon>Actinomycetes</taxon>
        <taxon>Pseudonocardiales</taxon>
        <taxon>Pseudonocardiaceae</taxon>
        <taxon>Amycolatopsis</taxon>
    </lineage>
</organism>
<dbReference type="PANTHER" id="PTHR10579:SF43">
    <property type="entry name" value="ZINC FINGER (C3HC4-TYPE RING FINGER) FAMILY PROTEIN"/>
    <property type="match status" value="1"/>
</dbReference>
<dbReference type="EMBL" id="CABVGP010000001">
    <property type="protein sequence ID" value="VVJ17658.1"/>
    <property type="molecule type" value="Genomic_DNA"/>
</dbReference>
<feature type="domain" description="VWFA" evidence="1">
    <location>
        <begin position="267"/>
        <end position="483"/>
    </location>
</feature>
<dbReference type="RefSeq" id="WP_155542790.1">
    <property type="nucleotide sequence ID" value="NZ_CABVGP010000001.1"/>
</dbReference>
<dbReference type="SUPFAM" id="SSF53300">
    <property type="entry name" value="vWA-like"/>
    <property type="match status" value="1"/>
</dbReference>
<dbReference type="InterPro" id="IPR002035">
    <property type="entry name" value="VWF_A"/>
</dbReference>
<dbReference type="CDD" id="cd00198">
    <property type="entry name" value="vWFA"/>
    <property type="match status" value="1"/>
</dbReference>
<dbReference type="SMART" id="SM00327">
    <property type="entry name" value="VWA"/>
    <property type="match status" value="1"/>
</dbReference>
<reference evidence="2 3" key="1">
    <citation type="submission" date="2019-09" db="EMBL/GenBank/DDBJ databases">
        <authorList>
            <person name="Leyn A S."/>
        </authorList>
    </citation>
    <scope>NUCLEOTIDE SEQUENCE [LARGE SCALE GENOMIC DNA]</scope>
    <source>
        <strain evidence="2">AA231_1</strain>
    </source>
</reference>
<dbReference type="Proteomes" id="UP000399805">
    <property type="component" value="Unassembled WGS sequence"/>
</dbReference>
<protein>
    <recommendedName>
        <fullName evidence="1">VWFA domain-containing protein</fullName>
    </recommendedName>
</protein>
<keyword evidence="3" id="KW-1185">Reference proteome</keyword>
<gene>
    <name evidence="2" type="ORF">AA23TX_02679</name>
</gene>
<dbReference type="AlphaFoldDB" id="A0A6I8LMK6"/>
<accession>A0A6I8LMK6</accession>
<evidence type="ECO:0000313" key="3">
    <source>
        <dbReference type="Proteomes" id="UP000399805"/>
    </source>
</evidence>
<dbReference type="InterPro" id="IPR051266">
    <property type="entry name" value="CLCR"/>
</dbReference>
<dbReference type="PROSITE" id="PS50234">
    <property type="entry name" value="VWFA"/>
    <property type="match status" value="1"/>
</dbReference>
<dbReference type="InterPro" id="IPR036465">
    <property type="entry name" value="vWFA_dom_sf"/>
</dbReference>
<dbReference type="PANTHER" id="PTHR10579">
    <property type="entry name" value="CALCIUM-ACTIVATED CHLORIDE CHANNEL REGULATOR"/>
    <property type="match status" value="1"/>
</dbReference>
<evidence type="ECO:0000259" key="1">
    <source>
        <dbReference type="PROSITE" id="PS50234"/>
    </source>
</evidence>
<dbReference type="Gene3D" id="3.40.50.410">
    <property type="entry name" value="von Willebrand factor, type A domain"/>
    <property type="match status" value="1"/>
</dbReference>
<evidence type="ECO:0000313" key="2">
    <source>
        <dbReference type="EMBL" id="VVJ17658.1"/>
    </source>
</evidence>
<dbReference type="Pfam" id="PF13519">
    <property type="entry name" value="VWA_2"/>
    <property type="match status" value="1"/>
</dbReference>
<name>A0A6I8LMK6_9PSEU</name>
<proteinExistence type="predicted"/>
<sequence length="877" mass="92916">MPDPIIDPTTGGAAAYTMSDTSAFVTVFSVALQAGGGSQESFTLQYADTVTGVTSSLTHIDAGTGARITQQLPANGTLFVPPTGTHQYQIDVVTETIQGDTVNVGVTFTDLNGGVVDGELWELRVSTGAPADWSLGFSSENVKVQWAAVNPVATLNVPATAVELQNLDLHAGLAMSDKTFAGTPPGFTAKYDWSYTGAAPITAISNNPTEPTETDGTTLTVNLPSVYEQVPIQFGLNVKLTDTAGLYTGFLHNSTTAPMTITQRRKDIVFVLDRSGSMALENRFENAKIASRVLVHLINGLLTGVGTDDRVAIVAFEDEIAGFRAGPPSGRIVALLPLTPLDDALKAINNPAFDFGAPGTNTPIGDGLIFAIDLLGNAGPITDQRFSIIMFTDGQENSGHVALVPASATPANGAISFHDAVNSSSLRQAVLDPKRCSLSAIALGPSADQNVLSKLSEFNGGVFALANDPSELTQHVGDILADVQKVNAVTKATTPTTGVPDPDAPPAPAVLPAVYFSTEPSVDRLVLAVTPKAGTTVFTDTIQLSRWDGASFQPFPVEIQETQSDRALSVAQLPAVAKGKKIDWRLIHGTGPSTAEELDPSQVLVYLDLHLLADVVLDKPSYLTGDRMVLTVRVRQDDQPIRGATVTATLDAPTVGLGQQLTALTGAASSSVAGSLDKPTWMEQRIGALLTKQQWKTLPRTCHGGSGLFVDGTNGLFDPDGDGNYTNTFAKVFKEGTYVWHLSVAGTDLNGNPFTRELTITTFVRVKVDPKATKITVTRIAHDPSGMLAAQVVVLPQDKRGEDLGPGKDDEVIFALRDGAFQHVVNHQPAPVQTDGTYQRVILFTNRQRPTLKVSAAGVLLPTIDIRRRLLGFEDDD</sequence>